<evidence type="ECO:0000313" key="1">
    <source>
        <dbReference type="EMBL" id="GAA4956973.1"/>
    </source>
</evidence>
<dbReference type="EMBL" id="BAABLX010000074">
    <property type="protein sequence ID" value="GAA4956973.1"/>
    <property type="molecule type" value="Genomic_DNA"/>
</dbReference>
<dbReference type="AlphaFoldDB" id="A0AAV3U7V5"/>
<keyword evidence="2" id="KW-1185">Reference proteome</keyword>
<proteinExistence type="predicted"/>
<evidence type="ECO:0000313" key="2">
    <source>
        <dbReference type="Proteomes" id="UP001409585"/>
    </source>
</evidence>
<dbReference type="Proteomes" id="UP001409585">
    <property type="component" value="Unassembled WGS sequence"/>
</dbReference>
<comment type="caution">
    <text evidence="1">The sequence shown here is derived from an EMBL/GenBank/DDBJ whole genome shotgun (WGS) entry which is preliminary data.</text>
</comment>
<gene>
    <name evidence="1" type="ORF">GCM10025791_41670</name>
</gene>
<reference evidence="2" key="1">
    <citation type="journal article" date="2019" name="Int. J. Syst. Evol. Microbiol.">
        <title>The Global Catalogue of Microorganisms (GCM) 10K type strain sequencing project: providing services to taxonomists for standard genome sequencing and annotation.</title>
        <authorList>
            <consortium name="The Broad Institute Genomics Platform"/>
            <consortium name="The Broad Institute Genome Sequencing Center for Infectious Disease"/>
            <person name="Wu L."/>
            <person name="Ma J."/>
        </authorList>
    </citation>
    <scope>NUCLEOTIDE SEQUENCE [LARGE SCALE GENOMIC DNA]</scope>
    <source>
        <strain evidence="2">JCM 19134</strain>
    </source>
</reference>
<sequence>MAPASGVKIALDPKRALSTIIVVIVRAALRGLTQRIDNPRAEYPGVRRYWGEHSNKEGRAHRFAKSKHEFHQTTRIILKPG</sequence>
<name>A0AAV3U7V5_9ALTE</name>
<protein>
    <submittedName>
        <fullName evidence="1">Uncharacterized protein</fullName>
    </submittedName>
</protein>
<organism evidence="1 2">
    <name type="scientific">Halioxenophilus aromaticivorans</name>
    <dbReference type="NCBI Taxonomy" id="1306992"/>
    <lineage>
        <taxon>Bacteria</taxon>
        <taxon>Pseudomonadati</taxon>
        <taxon>Pseudomonadota</taxon>
        <taxon>Gammaproteobacteria</taxon>
        <taxon>Alteromonadales</taxon>
        <taxon>Alteromonadaceae</taxon>
        <taxon>Halioxenophilus</taxon>
    </lineage>
</organism>
<accession>A0AAV3U7V5</accession>